<dbReference type="FunFam" id="1.10.246.130:FF:000001">
    <property type="entry name" value="Gamma-glutamyltransferase 5 isoform 1"/>
    <property type="match status" value="2"/>
</dbReference>
<dbReference type="InterPro" id="IPR043137">
    <property type="entry name" value="GGT_ssub_C"/>
</dbReference>
<comment type="pathway">
    <text evidence="3">Sulfur metabolism; glutathione metabolism.</text>
</comment>
<dbReference type="InterPro" id="IPR029055">
    <property type="entry name" value="Ntn_hydrolases_N"/>
</dbReference>
<feature type="binding site" evidence="2">
    <location>
        <position position="411"/>
    </location>
    <ligand>
        <name>L-glutamate</name>
        <dbReference type="ChEBI" id="CHEBI:29985"/>
    </ligand>
</feature>
<feature type="binding site" evidence="2">
    <location>
        <begin position="441"/>
        <end position="442"/>
    </location>
    <ligand>
        <name>L-glutamate</name>
        <dbReference type="ChEBI" id="CHEBI:29985"/>
    </ligand>
</feature>
<organism evidence="5">
    <name type="scientific">Brassica napus</name>
    <name type="common">Rape</name>
    <dbReference type="NCBI Taxonomy" id="3708"/>
    <lineage>
        <taxon>Eukaryota</taxon>
        <taxon>Viridiplantae</taxon>
        <taxon>Streptophyta</taxon>
        <taxon>Embryophyta</taxon>
        <taxon>Tracheophyta</taxon>
        <taxon>Spermatophyta</taxon>
        <taxon>Magnoliopsida</taxon>
        <taxon>eudicotyledons</taxon>
        <taxon>Gunneridae</taxon>
        <taxon>Pentapetalae</taxon>
        <taxon>rosids</taxon>
        <taxon>malvids</taxon>
        <taxon>Brassicales</taxon>
        <taxon>Brassicaceae</taxon>
        <taxon>Brassiceae</taxon>
        <taxon>Brassica</taxon>
    </lineage>
</organism>
<keyword evidence="3" id="KW-0012">Acyltransferase</keyword>
<dbReference type="PANTHER" id="PTHR11686">
    <property type="entry name" value="GAMMA GLUTAMYL TRANSPEPTIDASE"/>
    <property type="match status" value="1"/>
</dbReference>
<dbReference type="AlphaFoldDB" id="A0A816T792"/>
<dbReference type="PRINTS" id="PR01210">
    <property type="entry name" value="GGTRANSPTASE"/>
</dbReference>
<evidence type="ECO:0000313" key="5">
    <source>
        <dbReference type="EMBL" id="CAF2091773.1"/>
    </source>
</evidence>
<reference evidence="5" key="1">
    <citation type="submission" date="2021-01" db="EMBL/GenBank/DDBJ databases">
        <authorList>
            <consortium name="Genoscope - CEA"/>
            <person name="William W."/>
        </authorList>
    </citation>
    <scope>NUCLEOTIDE SEQUENCE</scope>
</reference>
<dbReference type="GO" id="GO:0036374">
    <property type="term" value="F:glutathione hydrolase activity"/>
    <property type="evidence" value="ECO:0007669"/>
    <property type="project" value="UniProtKB-UniRule"/>
</dbReference>
<keyword evidence="3" id="KW-0808">Transferase</keyword>
<dbReference type="SUPFAM" id="SSF56235">
    <property type="entry name" value="N-terminal nucleophile aminohydrolases (Ntn hydrolases)"/>
    <property type="match status" value="2"/>
</dbReference>
<dbReference type="NCBIfam" id="TIGR00066">
    <property type="entry name" value="g_glut_trans"/>
    <property type="match status" value="1"/>
</dbReference>
<feature type="binding site" evidence="2">
    <location>
        <position position="99"/>
    </location>
    <ligand>
        <name>L-glutamate</name>
        <dbReference type="ChEBI" id="CHEBI:29985"/>
    </ligand>
</feature>
<name>A0A816T792_BRANA</name>
<proteinExistence type="predicted"/>
<dbReference type="EC" id="3.4.19.13" evidence="3"/>
<sequence length="1013" mass="110139">MWLVRAGTIAILITAFLQIAAAKKRPHSIVKYHGAVATDDGRCSKIGMKVLRQGGNAIDASVAAALCLGVVSPASSGIGGGSFIVVKMAGGKEVAYDSRETAPLRATENMYGGNLDLKKRGALSVGVPGEVAGLFTAWKQHGKLPWKRLVSPAKKLADRGFKITKYLYMQMNTTRDHILADKGLSKLFVSNGELKKPGTLCRNPKLALTLRQIAKYGPKAFYNGTVGVNLVSDILKSGGIITLKDLQSYRVNVKEPLSNDILGYRLLGMPPPSSGGAAMVLILNILSQYGVPSGVSGSLGVHRLVESLKHAFAIRMNLGDPDFVDVTKVVSDMLSPQFAQDLKRKINDKKTFDPKYYGGRWNQIKDHGTSHLSIIDHERNCVSMTSTINAFFGALMLSPSTGIVLNNEMDDFSIPLKSFHDSDKPPPAPANFIRPGKRPLSSMTPTIVLKDGKVKAAVGASGGMYIIAGTTEVFLNHFLLNMDPLSSVVAPRIYHQLIPNSVKYENWTTAYNDHFEIPKGTRHVLEKKGHVLTPFAGGTISQFIVQESDGKLVANMYDGNQDLKKKGALSVAVPGEVAGLFTAWTQHGKLPWKKLVNPARKLAAKGFKISKYLYMQMNATSDDILADKGLSELFVSNGKLKKPGTIIRNPKLACTLKQIGKYGSKAFYNGTVGDYLVRDIQKSGGIITLKDLQSYKVKVKEPLSTDILGFRLLGMPPPSSGGPAMVLVLNILSQYGVPSGVSGPLGVHRLVEALKHAFAIRMNLGDPDFVDVTKVVSDMLSPEFAKDLKKKISDERTFKPKHYGAKWNELQDHGTSHLSIIDKDRNAVSMTNTVNYFFGALMLSPSTGIVLNNEMDDFSIPMKFVGDRNVPLPAPANFIRPGKRPLSSMAPTIVLKDGKVKASVGASGGIFIIAGTTEVFLNHFFLNMDPLSSVLAPRIYHQLIPNRVLYENWTTVYDDHFEIPKETRDVLEKKGHVLAPIAGGMISQFIVQESDGKLVAVSDPRKGGFPSGY</sequence>
<dbReference type="Pfam" id="PF01019">
    <property type="entry name" value="G_glu_transpept"/>
    <property type="match status" value="1"/>
</dbReference>
<dbReference type="Gene3D" id="3.60.20.40">
    <property type="match status" value="2"/>
</dbReference>
<dbReference type="Proteomes" id="UP001295469">
    <property type="component" value="Chromosome A06"/>
</dbReference>
<dbReference type="PANTHER" id="PTHR11686:SF60">
    <property type="entry name" value="GLUTATHIONE HYDROLASE"/>
    <property type="match status" value="1"/>
</dbReference>
<comment type="catalytic activity">
    <reaction evidence="3">
        <text>an S-substituted glutathione + H2O = an S-substituted L-cysteinylglycine + L-glutamate</text>
        <dbReference type="Rhea" id="RHEA:59468"/>
        <dbReference type="ChEBI" id="CHEBI:15377"/>
        <dbReference type="ChEBI" id="CHEBI:29985"/>
        <dbReference type="ChEBI" id="CHEBI:90779"/>
        <dbReference type="ChEBI" id="CHEBI:143103"/>
        <dbReference type="EC" id="3.4.19.13"/>
    </reaction>
</comment>
<feature type="binding site" evidence="2">
    <location>
        <position position="463"/>
    </location>
    <ligand>
        <name>L-glutamate</name>
        <dbReference type="ChEBI" id="CHEBI:29985"/>
    </ligand>
</feature>
<feature type="signal peptide" evidence="4">
    <location>
        <begin position="1"/>
        <end position="22"/>
    </location>
</feature>
<feature type="binding site" evidence="2">
    <location>
        <begin position="387"/>
        <end position="389"/>
    </location>
    <ligand>
        <name>L-glutamate</name>
        <dbReference type="ChEBI" id="CHEBI:29985"/>
    </ligand>
</feature>
<keyword evidence="3" id="KW-0378">Hydrolase</keyword>
<evidence type="ECO:0000256" key="4">
    <source>
        <dbReference type="SAM" id="SignalP"/>
    </source>
</evidence>
<dbReference type="InterPro" id="IPR000101">
    <property type="entry name" value="GGT_peptidase"/>
</dbReference>
<evidence type="ECO:0000256" key="1">
    <source>
        <dbReference type="PIRSR" id="PIRSR600101-1"/>
    </source>
</evidence>
<evidence type="ECO:0000256" key="2">
    <source>
        <dbReference type="PIRSR" id="PIRSR600101-2"/>
    </source>
</evidence>
<comment type="function">
    <text evidence="3">Cleaves the gamma-glutamyl peptide bond of glutathione and glutathione conjugates.</text>
</comment>
<dbReference type="Gene3D" id="1.10.246.130">
    <property type="match status" value="2"/>
</dbReference>
<keyword evidence="4" id="KW-0732">Signal</keyword>
<feature type="active site" description="Nucleophile" evidence="1">
    <location>
        <position position="369"/>
    </location>
</feature>
<dbReference type="EC" id="2.3.2.2" evidence="3"/>
<comment type="catalytic activity">
    <reaction evidence="3">
        <text>glutathione + H2O = L-cysteinylglycine + L-glutamate</text>
        <dbReference type="Rhea" id="RHEA:28807"/>
        <dbReference type="ChEBI" id="CHEBI:15377"/>
        <dbReference type="ChEBI" id="CHEBI:29985"/>
        <dbReference type="ChEBI" id="CHEBI:57925"/>
        <dbReference type="ChEBI" id="CHEBI:61694"/>
        <dbReference type="EC" id="3.4.19.13"/>
    </reaction>
</comment>
<gene>
    <name evidence="5" type="ORF">DARMORV10_A06P48380.1</name>
</gene>
<evidence type="ECO:0000256" key="3">
    <source>
        <dbReference type="RuleBase" id="RU368068"/>
    </source>
</evidence>
<accession>A0A816T792</accession>
<comment type="catalytic activity">
    <reaction evidence="3">
        <text>an N-terminal (5-L-glutamyl)-[peptide] + an alpha-amino acid = 5-L-glutamyl amino acid + an N-terminal L-alpha-aminoacyl-[peptide]</text>
        <dbReference type="Rhea" id="RHEA:23904"/>
        <dbReference type="Rhea" id="RHEA-COMP:9780"/>
        <dbReference type="Rhea" id="RHEA-COMP:9795"/>
        <dbReference type="ChEBI" id="CHEBI:77644"/>
        <dbReference type="ChEBI" id="CHEBI:78597"/>
        <dbReference type="ChEBI" id="CHEBI:78599"/>
        <dbReference type="ChEBI" id="CHEBI:78608"/>
        <dbReference type="EC" id="2.3.2.2"/>
    </reaction>
</comment>
<dbReference type="GO" id="GO:0103068">
    <property type="term" value="F:leukotriene C4 gamma-glutamyl transferase activity"/>
    <property type="evidence" value="ECO:0007669"/>
    <property type="project" value="UniProtKB-EC"/>
</dbReference>
<feature type="chain" id="PRO_5032883653" description="Glutathione hydrolase" evidence="4">
    <location>
        <begin position="23"/>
        <end position="1013"/>
    </location>
</feature>
<dbReference type="InterPro" id="IPR043138">
    <property type="entry name" value="GGT_lsub"/>
</dbReference>
<dbReference type="EMBL" id="HG994360">
    <property type="protein sequence ID" value="CAF2091773.1"/>
    <property type="molecule type" value="Genomic_DNA"/>
</dbReference>
<dbReference type="GO" id="GO:0006751">
    <property type="term" value="P:glutathione catabolic process"/>
    <property type="evidence" value="ECO:0007669"/>
    <property type="project" value="UniProtKB-UniRule"/>
</dbReference>
<protein>
    <recommendedName>
        <fullName evidence="3">Glutathione hydrolase</fullName>
        <ecNumber evidence="3">2.3.2.2</ecNumber>
        <ecNumber evidence="3">3.4.19.13</ecNumber>
    </recommendedName>
    <alternativeName>
        <fullName evidence="3">Gamma-glutamyltransferase</fullName>
    </alternativeName>
    <alternativeName>
        <fullName evidence="3">Gamma-glutamyltranspeptidase</fullName>
    </alternativeName>
</protein>